<dbReference type="SUPFAM" id="SSF48452">
    <property type="entry name" value="TPR-like"/>
    <property type="match status" value="1"/>
</dbReference>
<name>G7KG92_MEDTR</name>
<dbReference type="Proteomes" id="UP000002051">
    <property type="component" value="Chromosome 5"/>
</dbReference>
<dbReference type="PANTHER" id="PTHR22904:SF533">
    <property type="entry name" value="HSP70-HSP90 ORGANIZING PROTEIN 3"/>
    <property type="match status" value="1"/>
</dbReference>
<keyword evidence="1" id="KW-0677">Repeat</keyword>
<organism evidence="3 5">
    <name type="scientific">Medicago truncatula</name>
    <name type="common">Barrel medic</name>
    <name type="synonym">Medicago tribuloides</name>
    <dbReference type="NCBI Taxonomy" id="3880"/>
    <lineage>
        <taxon>Eukaryota</taxon>
        <taxon>Viridiplantae</taxon>
        <taxon>Streptophyta</taxon>
        <taxon>Embryophyta</taxon>
        <taxon>Tracheophyta</taxon>
        <taxon>Spermatophyta</taxon>
        <taxon>Magnoliopsida</taxon>
        <taxon>eudicotyledons</taxon>
        <taxon>Gunneridae</taxon>
        <taxon>Pentapetalae</taxon>
        <taxon>rosids</taxon>
        <taxon>fabids</taxon>
        <taxon>Fabales</taxon>
        <taxon>Fabaceae</taxon>
        <taxon>Papilionoideae</taxon>
        <taxon>50 kb inversion clade</taxon>
        <taxon>NPAAA clade</taxon>
        <taxon>Hologalegina</taxon>
        <taxon>IRL clade</taxon>
        <taxon>Trifolieae</taxon>
        <taxon>Medicago</taxon>
    </lineage>
</organism>
<dbReference type="AlphaFoldDB" id="G7KG92"/>
<keyword evidence="5" id="KW-1185">Reference proteome</keyword>
<accession>G7KG92</accession>
<reference evidence="3 5" key="1">
    <citation type="journal article" date="2011" name="Nature">
        <title>The Medicago genome provides insight into the evolution of rhizobial symbioses.</title>
        <authorList>
            <person name="Young N.D."/>
            <person name="Debelle F."/>
            <person name="Oldroyd G.E."/>
            <person name="Geurts R."/>
            <person name="Cannon S.B."/>
            <person name="Udvardi M.K."/>
            <person name="Benedito V.A."/>
            <person name="Mayer K.F."/>
            <person name="Gouzy J."/>
            <person name="Schoof H."/>
            <person name="Van de Peer Y."/>
            <person name="Proost S."/>
            <person name="Cook D.R."/>
            <person name="Meyers B.C."/>
            <person name="Spannagl M."/>
            <person name="Cheung F."/>
            <person name="De Mita S."/>
            <person name="Krishnakumar V."/>
            <person name="Gundlach H."/>
            <person name="Zhou S."/>
            <person name="Mudge J."/>
            <person name="Bharti A.K."/>
            <person name="Murray J.D."/>
            <person name="Naoumkina M.A."/>
            <person name="Rosen B."/>
            <person name="Silverstein K.A."/>
            <person name="Tang H."/>
            <person name="Rombauts S."/>
            <person name="Zhao P.X."/>
            <person name="Zhou P."/>
            <person name="Barbe V."/>
            <person name="Bardou P."/>
            <person name="Bechner M."/>
            <person name="Bellec A."/>
            <person name="Berger A."/>
            <person name="Berges H."/>
            <person name="Bidwell S."/>
            <person name="Bisseling T."/>
            <person name="Choisne N."/>
            <person name="Couloux A."/>
            <person name="Denny R."/>
            <person name="Deshpande S."/>
            <person name="Dai X."/>
            <person name="Doyle J.J."/>
            <person name="Dudez A.M."/>
            <person name="Farmer A.D."/>
            <person name="Fouteau S."/>
            <person name="Franken C."/>
            <person name="Gibelin C."/>
            <person name="Gish J."/>
            <person name="Goldstein S."/>
            <person name="Gonzalez A.J."/>
            <person name="Green P.J."/>
            <person name="Hallab A."/>
            <person name="Hartog M."/>
            <person name="Hua A."/>
            <person name="Humphray S.J."/>
            <person name="Jeong D.H."/>
            <person name="Jing Y."/>
            <person name="Jocker A."/>
            <person name="Kenton S.M."/>
            <person name="Kim D.J."/>
            <person name="Klee K."/>
            <person name="Lai H."/>
            <person name="Lang C."/>
            <person name="Lin S."/>
            <person name="Macmil S.L."/>
            <person name="Magdelenat G."/>
            <person name="Matthews L."/>
            <person name="McCorrison J."/>
            <person name="Monaghan E.L."/>
            <person name="Mun J.H."/>
            <person name="Najar F.Z."/>
            <person name="Nicholson C."/>
            <person name="Noirot C."/>
            <person name="O'Bleness M."/>
            <person name="Paule C.R."/>
            <person name="Poulain J."/>
            <person name="Prion F."/>
            <person name="Qin B."/>
            <person name="Qu C."/>
            <person name="Retzel E.F."/>
            <person name="Riddle C."/>
            <person name="Sallet E."/>
            <person name="Samain S."/>
            <person name="Samson N."/>
            <person name="Sanders I."/>
            <person name="Saurat O."/>
            <person name="Scarpelli C."/>
            <person name="Schiex T."/>
            <person name="Segurens B."/>
            <person name="Severin A.J."/>
            <person name="Sherrier D.J."/>
            <person name="Shi R."/>
            <person name="Sims S."/>
            <person name="Singer S.R."/>
            <person name="Sinharoy S."/>
            <person name="Sterck L."/>
            <person name="Viollet A."/>
            <person name="Wang B.B."/>
            <person name="Wang K."/>
            <person name="Wang M."/>
            <person name="Wang X."/>
            <person name="Warfsmann J."/>
            <person name="Weissenbach J."/>
            <person name="White D.D."/>
            <person name="White J.D."/>
            <person name="Wiley G.B."/>
            <person name="Wincker P."/>
            <person name="Xing Y."/>
            <person name="Yang L."/>
            <person name="Yao Z."/>
            <person name="Ying F."/>
            <person name="Zhai J."/>
            <person name="Zhou L."/>
            <person name="Zuber A."/>
            <person name="Denarie J."/>
            <person name="Dixon R.A."/>
            <person name="May G.D."/>
            <person name="Schwartz D.C."/>
            <person name="Rogers J."/>
            <person name="Quetier F."/>
            <person name="Town C.D."/>
            <person name="Roe B.A."/>
        </authorList>
    </citation>
    <scope>NUCLEOTIDE SEQUENCE [LARGE SCALE GENOMIC DNA]</scope>
    <source>
        <strain evidence="3">A17</strain>
        <strain evidence="4 5">cv. Jemalong A17</strain>
    </source>
</reference>
<dbReference type="HOGENOM" id="CLU_853564_0_0_1"/>
<reference evidence="4" key="3">
    <citation type="submission" date="2015-04" db="UniProtKB">
        <authorList>
            <consortium name="EnsemblPlants"/>
        </authorList>
    </citation>
    <scope>IDENTIFICATION</scope>
    <source>
        <strain evidence="4">cv. Jemalong A17</strain>
    </source>
</reference>
<evidence type="ECO:0000256" key="2">
    <source>
        <dbReference type="ARBA" id="ARBA00022803"/>
    </source>
</evidence>
<evidence type="ECO:0000313" key="3">
    <source>
        <dbReference type="EMBL" id="AES94220.2"/>
    </source>
</evidence>
<accession>A0A0C3XB35</accession>
<reference evidence="3 5" key="2">
    <citation type="journal article" date="2014" name="BMC Genomics">
        <title>An improved genome release (version Mt4.0) for the model legume Medicago truncatula.</title>
        <authorList>
            <person name="Tang H."/>
            <person name="Krishnakumar V."/>
            <person name="Bidwell S."/>
            <person name="Rosen B."/>
            <person name="Chan A."/>
            <person name="Zhou S."/>
            <person name="Gentzbittel L."/>
            <person name="Childs K.L."/>
            <person name="Yandell M."/>
            <person name="Gundlach H."/>
            <person name="Mayer K.F."/>
            <person name="Schwartz D.C."/>
            <person name="Town C.D."/>
        </authorList>
    </citation>
    <scope>GENOME REANNOTATION</scope>
    <source>
        <strain evidence="4 5">cv. Jemalong A17</strain>
    </source>
</reference>
<dbReference type="eggNOG" id="KOG0548">
    <property type="taxonomic scope" value="Eukaryota"/>
</dbReference>
<dbReference type="EMBL" id="CM001221">
    <property type="protein sequence ID" value="AES94220.2"/>
    <property type="molecule type" value="Genomic_DNA"/>
</dbReference>
<dbReference type="PANTHER" id="PTHR22904">
    <property type="entry name" value="TPR REPEAT CONTAINING PROTEIN"/>
    <property type="match status" value="1"/>
</dbReference>
<protein>
    <submittedName>
        <fullName evidence="3">TPR protein</fullName>
    </submittedName>
</protein>
<evidence type="ECO:0000313" key="5">
    <source>
        <dbReference type="Proteomes" id="UP000002051"/>
    </source>
</evidence>
<evidence type="ECO:0000256" key="1">
    <source>
        <dbReference type="ARBA" id="ARBA00022737"/>
    </source>
</evidence>
<proteinExistence type="predicted"/>
<dbReference type="InterPro" id="IPR011990">
    <property type="entry name" value="TPR-like_helical_dom_sf"/>
</dbReference>
<evidence type="ECO:0000313" key="4">
    <source>
        <dbReference type="EnsemblPlants" id="AES94220"/>
    </source>
</evidence>
<dbReference type="EnsemblPlants" id="AES94220">
    <property type="protein sequence ID" value="AES94220"/>
    <property type="gene ID" value="MTR_5g012050"/>
</dbReference>
<dbReference type="GO" id="GO:0051879">
    <property type="term" value="F:Hsp90 protein binding"/>
    <property type="evidence" value="ECO:0000318"/>
    <property type="project" value="GO_Central"/>
</dbReference>
<dbReference type="Gene3D" id="1.25.40.10">
    <property type="entry name" value="Tetratricopeptide repeat domain"/>
    <property type="match status" value="1"/>
</dbReference>
<sequence length="326" mass="38026">METDEEKEVKQRKAEVRKENVAGDAAYKKDFDTTIQHYLKALELDDEGVSFLTNDAAVYLEMGKYKDCIKDCDRVVEGGRELRSDYKMIARNFPKQIFVLNPILKCRLRVPRLPSQESLTMDSLTLARVPHSSIFKLFFVDIRKVSGVDWVLFYVLKIGIDNSWKEIVARPKVLNEKYFFKKPVYSGGNDLYWILKESVIVMDVDKEVIVREYPLPPLRVCRYLDVEYLWMGNHLSCIVHEDPIKTFQIYILDINSGKWSLYHEMVLFDYVVACGQLSVNDTKMILISILFGMNEQIIFQLCFPTKEKSATYFKKSILVTMSRLDD</sequence>
<dbReference type="STRING" id="3880.G7KG92"/>
<keyword evidence="2" id="KW-0802">TPR repeat</keyword>
<gene>
    <name evidence="3" type="ordered locus">MTR_5g012050</name>
</gene>